<gene>
    <name evidence="1" type="ORF">S01H4_65729</name>
</gene>
<organism evidence="1">
    <name type="scientific">marine sediment metagenome</name>
    <dbReference type="NCBI Taxonomy" id="412755"/>
    <lineage>
        <taxon>unclassified sequences</taxon>
        <taxon>metagenomes</taxon>
        <taxon>ecological metagenomes</taxon>
    </lineage>
</organism>
<reference evidence="1" key="1">
    <citation type="journal article" date="2014" name="Front. Microbiol.">
        <title>High frequency of phylogenetically diverse reductive dehalogenase-homologous genes in deep subseafloor sedimentary metagenomes.</title>
        <authorList>
            <person name="Kawai M."/>
            <person name="Futagami T."/>
            <person name="Toyoda A."/>
            <person name="Takaki Y."/>
            <person name="Nishi S."/>
            <person name="Hori S."/>
            <person name="Arai W."/>
            <person name="Tsubouchi T."/>
            <person name="Morono Y."/>
            <person name="Uchiyama I."/>
            <person name="Ito T."/>
            <person name="Fujiyama A."/>
            <person name="Inagaki F."/>
            <person name="Takami H."/>
        </authorList>
    </citation>
    <scope>NUCLEOTIDE SEQUENCE</scope>
    <source>
        <strain evidence="1">Expedition CK06-06</strain>
    </source>
</reference>
<proteinExistence type="predicted"/>
<feature type="non-terminal residue" evidence="1">
    <location>
        <position position="98"/>
    </location>
</feature>
<comment type="caution">
    <text evidence="1">The sequence shown here is derived from an EMBL/GenBank/DDBJ whole genome shotgun (WGS) entry which is preliminary data.</text>
</comment>
<accession>X1E532</accession>
<protein>
    <submittedName>
        <fullName evidence="1">Uncharacterized protein</fullName>
    </submittedName>
</protein>
<sequence length="98" mass="10969">DPTAAAYDDFDVTYQGVIEKITEGKTIKIDLRDIRSALTIKSPQKYLDTSDYPDIKDIDNEYLIQEVWGKCFDLPIQCVDANINKDLDTSPPLTGAQG</sequence>
<dbReference type="AlphaFoldDB" id="X1E532"/>
<evidence type="ECO:0000313" key="1">
    <source>
        <dbReference type="EMBL" id="GAH28371.1"/>
    </source>
</evidence>
<dbReference type="EMBL" id="BART01040340">
    <property type="protein sequence ID" value="GAH28371.1"/>
    <property type="molecule type" value="Genomic_DNA"/>
</dbReference>
<feature type="non-terminal residue" evidence="1">
    <location>
        <position position="1"/>
    </location>
</feature>
<name>X1E532_9ZZZZ</name>